<organism evidence="2 3">
    <name type="scientific">Neobacillus novalis</name>
    <dbReference type="NCBI Taxonomy" id="220687"/>
    <lineage>
        <taxon>Bacteria</taxon>
        <taxon>Bacillati</taxon>
        <taxon>Bacillota</taxon>
        <taxon>Bacilli</taxon>
        <taxon>Bacillales</taxon>
        <taxon>Bacillaceae</taxon>
        <taxon>Neobacillus</taxon>
    </lineage>
</organism>
<reference evidence="2" key="1">
    <citation type="submission" date="2023-05" db="EMBL/GenBank/DDBJ databases">
        <title>Comparative genomics of Bacillaceae isolates and their secondary metabolite potential.</title>
        <authorList>
            <person name="Song L."/>
            <person name="Nielsen L.J."/>
            <person name="Mohite O."/>
            <person name="Xu X."/>
            <person name="Weber T."/>
            <person name="Kovacs A.T."/>
        </authorList>
    </citation>
    <scope>NUCLEOTIDE SEQUENCE</scope>
    <source>
        <strain evidence="2">XLM17</strain>
    </source>
</reference>
<proteinExistence type="predicted"/>
<dbReference type="Pfam" id="PF00583">
    <property type="entry name" value="Acetyltransf_1"/>
    <property type="match status" value="1"/>
</dbReference>
<feature type="domain" description="N-acetyltransferase" evidence="1">
    <location>
        <begin position="1"/>
        <end position="166"/>
    </location>
</feature>
<dbReference type="PROSITE" id="PS51186">
    <property type="entry name" value="GNAT"/>
    <property type="match status" value="1"/>
</dbReference>
<name>A0AA95MND8_9BACI</name>
<dbReference type="GO" id="GO:0016747">
    <property type="term" value="F:acyltransferase activity, transferring groups other than amino-acyl groups"/>
    <property type="evidence" value="ECO:0007669"/>
    <property type="project" value="InterPro"/>
</dbReference>
<dbReference type="Proteomes" id="UP001178288">
    <property type="component" value="Chromosome"/>
</dbReference>
<evidence type="ECO:0000259" key="1">
    <source>
        <dbReference type="PROSITE" id="PS51186"/>
    </source>
</evidence>
<protein>
    <submittedName>
        <fullName evidence="2">GNAT family N-acetyltransferase</fullName>
    </submittedName>
</protein>
<dbReference type="PANTHER" id="PTHR43415">
    <property type="entry name" value="SPERMIDINE N(1)-ACETYLTRANSFERASE"/>
    <property type="match status" value="1"/>
</dbReference>
<sequence length="179" mass="20376">MVIREIKVSDAENLVRLILQVEAESKFMLMEAGERQVTPEQQKIRIENMIKSENSTIFVAEKDNTLIGYLFAIGGTVRRTKHSAYIVVGILKDYRGKSIGTKLFTKLEEWAIGRKIHRLELTVVARNEAGLALYKKMGFEIEGIKRHSLLIAGEYTDEYYMAKLLAIQVRLNGQGEKSL</sequence>
<dbReference type="KEGG" id="nnv:QNH39_05050"/>
<dbReference type="InterPro" id="IPR000182">
    <property type="entry name" value="GNAT_dom"/>
</dbReference>
<dbReference type="CDD" id="cd04301">
    <property type="entry name" value="NAT_SF"/>
    <property type="match status" value="1"/>
</dbReference>
<keyword evidence="3" id="KW-1185">Reference proteome</keyword>
<dbReference type="SUPFAM" id="SSF55729">
    <property type="entry name" value="Acyl-CoA N-acyltransferases (Nat)"/>
    <property type="match status" value="1"/>
</dbReference>
<evidence type="ECO:0000313" key="2">
    <source>
        <dbReference type="EMBL" id="WHY87229.1"/>
    </source>
</evidence>
<dbReference type="InterPro" id="IPR016181">
    <property type="entry name" value="Acyl_CoA_acyltransferase"/>
</dbReference>
<dbReference type="RefSeq" id="WP_066083224.1">
    <property type="nucleotide sequence ID" value="NZ_CP126114.1"/>
</dbReference>
<dbReference type="Gene3D" id="3.40.630.30">
    <property type="match status" value="1"/>
</dbReference>
<evidence type="ECO:0000313" key="3">
    <source>
        <dbReference type="Proteomes" id="UP001178288"/>
    </source>
</evidence>
<dbReference type="EMBL" id="CP126114">
    <property type="protein sequence ID" value="WHY87229.1"/>
    <property type="molecule type" value="Genomic_DNA"/>
</dbReference>
<accession>A0AA95MND8</accession>
<gene>
    <name evidence="2" type="ORF">QNH39_05050</name>
</gene>
<dbReference type="PANTHER" id="PTHR43415:SF3">
    <property type="entry name" value="GNAT-FAMILY ACETYLTRANSFERASE"/>
    <property type="match status" value="1"/>
</dbReference>
<dbReference type="AlphaFoldDB" id="A0AA95MND8"/>